<proteinExistence type="predicted"/>
<name>A0A382QXT4_9ZZZZ</name>
<feature type="domain" description="DUF1592" evidence="1">
    <location>
        <begin position="255"/>
        <end position="325"/>
    </location>
</feature>
<feature type="non-terminal residue" evidence="3">
    <location>
        <position position="1"/>
    </location>
</feature>
<organism evidence="3">
    <name type="scientific">marine metagenome</name>
    <dbReference type="NCBI Taxonomy" id="408172"/>
    <lineage>
        <taxon>unclassified sequences</taxon>
        <taxon>metagenomes</taxon>
        <taxon>ecological metagenomes</taxon>
    </lineage>
</organism>
<dbReference type="InterPro" id="IPR013042">
    <property type="entry name" value="DUF1592"/>
</dbReference>
<evidence type="ECO:0000259" key="1">
    <source>
        <dbReference type="Pfam" id="PF07631"/>
    </source>
</evidence>
<reference evidence="3" key="1">
    <citation type="submission" date="2018-05" db="EMBL/GenBank/DDBJ databases">
        <authorList>
            <person name="Lanie J.A."/>
            <person name="Ng W.-L."/>
            <person name="Kazmierczak K.M."/>
            <person name="Andrzejewski T.M."/>
            <person name="Davidsen T.M."/>
            <person name="Wayne K.J."/>
            <person name="Tettelin H."/>
            <person name="Glass J.I."/>
            <person name="Rusch D."/>
            <person name="Podicherti R."/>
            <person name="Tsui H.-C.T."/>
            <person name="Winkler M.E."/>
        </authorList>
    </citation>
    <scope>NUCLEOTIDE SEQUENCE</scope>
</reference>
<feature type="non-terminal residue" evidence="3">
    <location>
        <position position="327"/>
    </location>
</feature>
<dbReference type="Pfam" id="PF07637">
    <property type="entry name" value="PSD5"/>
    <property type="match status" value="1"/>
</dbReference>
<dbReference type="EMBL" id="UINC01117324">
    <property type="protein sequence ID" value="SVC89675.1"/>
    <property type="molecule type" value="Genomic_DNA"/>
</dbReference>
<feature type="domain" description="DUF1595" evidence="2">
    <location>
        <begin position="181"/>
        <end position="241"/>
    </location>
</feature>
<gene>
    <name evidence="3" type="ORF">METZ01_LOCUS342529</name>
</gene>
<evidence type="ECO:0008006" key="4">
    <source>
        <dbReference type="Google" id="ProtNLM"/>
    </source>
</evidence>
<sequence length="327" mass="36908">HWSYGGAKYAWKPAAERPAVPAVLSDVVIIPANQKFKVDVGDGLPDTGIMRVRIRAARASSEGKHLPTVRLHFGNQASNDSRVSVDVGGRDITIDAPPGKPRFYHWDVPLTEAPRNAFRHIQKLGQLPNPAEFLELRNTSSTPVALVIDYVEIIAPALDQWPPESHTRIFHERKTADEKTYAREVISRFMARTWRRPVSDTEVNQKLALYAKLRPQCEDFQEAMVEVLASVLASPKFLYLIRADEEGTPANRRVTDLELAARLAFFLWSSLPDAELLASAKHGKLSDAKVLEQQAKRMLADPRAARFARHYTRQWLGMDQLEFVKID</sequence>
<evidence type="ECO:0000313" key="3">
    <source>
        <dbReference type="EMBL" id="SVC89675.1"/>
    </source>
</evidence>
<dbReference type="Pfam" id="PF07631">
    <property type="entry name" value="PSD4"/>
    <property type="match status" value="1"/>
</dbReference>
<evidence type="ECO:0000259" key="2">
    <source>
        <dbReference type="Pfam" id="PF07637"/>
    </source>
</evidence>
<dbReference type="InterPro" id="IPR013043">
    <property type="entry name" value="DUF1595"/>
</dbReference>
<accession>A0A382QXT4</accession>
<dbReference type="AlphaFoldDB" id="A0A382QXT4"/>
<protein>
    <recommendedName>
        <fullName evidence="4">DUF1592 domain-containing protein</fullName>
    </recommendedName>
</protein>